<dbReference type="STRING" id="717606.PaecuDRAFT_2264"/>
<dbReference type="GO" id="GO:0016020">
    <property type="term" value="C:membrane"/>
    <property type="evidence" value="ECO:0007669"/>
    <property type="project" value="InterPro"/>
</dbReference>
<dbReference type="EMBL" id="AEDD01000005">
    <property type="protein sequence ID" value="EFM11011.1"/>
    <property type="molecule type" value="Genomic_DNA"/>
</dbReference>
<dbReference type="eggNOG" id="COG4853">
    <property type="taxonomic scope" value="Bacteria"/>
</dbReference>
<proteinExistence type="predicted"/>
<organism evidence="2 3">
    <name type="scientific">Paenibacillus curdlanolyticus YK9</name>
    <dbReference type="NCBI Taxonomy" id="717606"/>
    <lineage>
        <taxon>Bacteria</taxon>
        <taxon>Bacillati</taxon>
        <taxon>Bacillota</taxon>
        <taxon>Bacilli</taxon>
        <taxon>Bacillales</taxon>
        <taxon>Paenibacillaceae</taxon>
        <taxon>Paenibacillus</taxon>
    </lineage>
</organism>
<evidence type="ECO:0000313" key="3">
    <source>
        <dbReference type="Proteomes" id="UP000005387"/>
    </source>
</evidence>
<dbReference type="OrthoDB" id="2388036at2"/>
<dbReference type="Gene3D" id="2.40.128.690">
    <property type="entry name" value="YycH protein, domain 3-like"/>
    <property type="match status" value="1"/>
</dbReference>
<dbReference type="Proteomes" id="UP000005387">
    <property type="component" value="Unassembled WGS sequence"/>
</dbReference>
<keyword evidence="3" id="KW-1185">Reference proteome</keyword>
<dbReference type="InterPro" id="IPR018604">
    <property type="entry name" value="YycI-like"/>
</dbReference>
<dbReference type="RefSeq" id="WP_006038260.1">
    <property type="nucleotide sequence ID" value="NZ_AEDD01000005.1"/>
</dbReference>
<accession>E0I9C7</accession>
<evidence type="ECO:0000313" key="2">
    <source>
        <dbReference type="EMBL" id="EFM11011.1"/>
    </source>
</evidence>
<gene>
    <name evidence="2" type="ORF">PaecuDRAFT_2264</name>
</gene>
<dbReference type="AlphaFoldDB" id="E0I9C7"/>
<dbReference type="Pfam" id="PF09648">
    <property type="entry name" value="YycI"/>
    <property type="match status" value="1"/>
</dbReference>
<feature type="domain" description="Regulatory protein YycH-like" evidence="1">
    <location>
        <begin position="70"/>
        <end position="237"/>
    </location>
</feature>
<sequence>MDWSRAKSVLILAFLLLNVVLGYQLWQNVSERLNQNQNFGDLGADTLRIMKERGIGLSTTASIPSDTPDLRDLTYRFKDAATSSYRVELEKPVDSRIVFDQKELLAKLGDVIPELSLYQYDQLASPDGEFVLYRMTGGRPMYDVKLELFYSNQNQKITAYRQTRVELVETDDSEARTVLPASKAVTPLVDKYLEDGSVIKEISLGYHGQLFNSETQYAAPSWRVLLENGKTYYVHAISGEIVQDKADEAEKPTKP</sequence>
<name>E0I9C7_9BACL</name>
<protein>
    <recommendedName>
        <fullName evidence="1">Regulatory protein YycH-like domain-containing protein</fullName>
    </recommendedName>
</protein>
<reference evidence="2 3" key="1">
    <citation type="submission" date="2010-07" db="EMBL/GenBank/DDBJ databases">
        <title>The draft genome of Paenibacillus curdlanolyticus YK9.</title>
        <authorList>
            <consortium name="US DOE Joint Genome Institute (JGI-PGF)"/>
            <person name="Lucas S."/>
            <person name="Copeland A."/>
            <person name="Lapidus A."/>
            <person name="Cheng J.-F."/>
            <person name="Bruce D."/>
            <person name="Goodwin L."/>
            <person name="Pitluck S."/>
            <person name="Land M.L."/>
            <person name="Hauser L."/>
            <person name="Chang Y.-J."/>
            <person name="Jeffries C."/>
            <person name="Anderson I.J."/>
            <person name="Johnson E."/>
            <person name="Loganathan U."/>
            <person name="Mulhopadhyay B."/>
            <person name="Kyrpides N."/>
            <person name="Woyke T.J."/>
        </authorList>
    </citation>
    <scope>NUCLEOTIDE SEQUENCE [LARGE SCALE GENOMIC DNA]</scope>
    <source>
        <strain evidence="2 3">YK9</strain>
    </source>
</reference>
<evidence type="ECO:0000259" key="1">
    <source>
        <dbReference type="Pfam" id="PF09648"/>
    </source>
</evidence>